<dbReference type="PROSITE" id="PS50011">
    <property type="entry name" value="PROTEIN_KINASE_DOM"/>
    <property type="match status" value="1"/>
</dbReference>
<gene>
    <name evidence="11" type="ORF">BJ508DRAFT_417138</name>
</gene>
<evidence type="ECO:0000256" key="4">
    <source>
        <dbReference type="ARBA" id="ARBA00022741"/>
    </source>
</evidence>
<evidence type="ECO:0000259" key="10">
    <source>
        <dbReference type="PROSITE" id="PS50011"/>
    </source>
</evidence>
<evidence type="ECO:0000256" key="7">
    <source>
        <dbReference type="ARBA" id="ARBA00047899"/>
    </source>
</evidence>
<dbReference type="EMBL" id="ML119728">
    <property type="protein sequence ID" value="RPA77301.1"/>
    <property type="molecule type" value="Genomic_DNA"/>
</dbReference>
<dbReference type="GO" id="GO:0032889">
    <property type="term" value="P:regulation of vacuole fusion, non-autophagic"/>
    <property type="evidence" value="ECO:0007669"/>
    <property type="project" value="TreeGrafter"/>
</dbReference>
<organism evidence="11 12">
    <name type="scientific">Ascobolus immersus RN42</name>
    <dbReference type="NCBI Taxonomy" id="1160509"/>
    <lineage>
        <taxon>Eukaryota</taxon>
        <taxon>Fungi</taxon>
        <taxon>Dikarya</taxon>
        <taxon>Ascomycota</taxon>
        <taxon>Pezizomycotina</taxon>
        <taxon>Pezizomycetes</taxon>
        <taxon>Pezizales</taxon>
        <taxon>Ascobolaceae</taxon>
        <taxon>Ascobolus</taxon>
    </lineage>
</organism>
<dbReference type="InterPro" id="IPR000719">
    <property type="entry name" value="Prot_kinase_dom"/>
</dbReference>
<keyword evidence="3" id="KW-0808">Transferase</keyword>
<dbReference type="Proteomes" id="UP000275078">
    <property type="component" value="Unassembled WGS sequence"/>
</dbReference>
<dbReference type="PROSITE" id="PS00107">
    <property type="entry name" value="PROTEIN_KINASE_ATP"/>
    <property type="match status" value="1"/>
</dbReference>
<proteinExistence type="predicted"/>
<dbReference type="GO" id="GO:0006624">
    <property type="term" value="P:vacuolar protein processing"/>
    <property type="evidence" value="ECO:0007669"/>
    <property type="project" value="TreeGrafter"/>
</dbReference>
<dbReference type="SMART" id="SM00220">
    <property type="entry name" value="S_TKc"/>
    <property type="match status" value="1"/>
</dbReference>
<dbReference type="InterPro" id="IPR017441">
    <property type="entry name" value="Protein_kinase_ATP_BS"/>
</dbReference>
<name>A0A3N4HZD4_ASCIM</name>
<dbReference type="OrthoDB" id="248923at2759"/>
<evidence type="ECO:0000256" key="5">
    <source>
        <dbReference type="ARBA" id="ARBA00022777"/>
    </source>
</evidence>
<evidence type="ECO:0000313" key="11">
    <source>
        <dbReference type="EMBL" id="RPA77301.1"/>
    </source>
</evidence>
<keyword evidence="6 9" id="KW-0067">ATP-binding</keyword>
<dbReference type="GO" id="GO:0005794">
    <property type="term" value="C:Golgi apparatus"/>
    <property type="evidence" value="ECO:0007669"/>
    <property type="project" value="TreeGrafter"/>
</dbReference>
<dbReference type="InterPro" id="IPR011009">
    <property type="entry name" value="Kinase-like_dom_sf"/>
</dbReference>
<evidence type="ECO:0000256" key="9">
    <source>
        <dbReference type="PROSITE-ProRule" id="PRU10141"/>
    </source>
</evidence>
<dbReference type="STRING" id="1160509.A0A3N4HZD4"/>
<evidence type="ECO:0000313" key="12">
    <source>
        <dbReference type="Proteomes" id="UP000275078"/>
    </source>
</evidence>
<dbReference type="PANTHER" id="PTHR45998">
    <property type="entry name" value="SERINE/THREONINE-PROTEIN KINASE 16"/>
    <property type="match status" value="1"/>
</dbReference>
<dbReference type="GO" id="GO:0005524">
    <property type="term" value="F:ATP binding"/>
    <property type="evidence" value="ECO:0007669"/>
    <property type="project" value="UniProtKB-UniRule"/>
</dbReference>
<dbReference type="Pfam" id="PF00069">
    <property type="entry name" value="Pkinase"/>
    <property type="match status" value="2"/>
</dbReference>
<dbReference type="GO" id="GO:0005773">
    <property type="term" value="C:vacuole"/>
    <property type="evidence" value="ECO:0007669"/>
    <property type="project" value="GOC"/>
</dbReference>
<evidence type="ECO:0000256" key="6">
    <source>
        <dbReference type="ARBA" id="ARBA00022840"/>
    </source>
</evidence>
<comment type="catalytic activity">
    <reaction evidence="7">
        <text>L-threonyl-[protein] + ATP = O-phospho-L-threonyl-[protein] + ADP + H(+)</text>
        <dbReference type="Rhea" id="RHEA:46608"/>
        <dbReference type="Rhea" id="RHEA-COMP:11060"/>
        <dbReference type="Rhea" id="RHEA-COMP:11605"/>
        <dbReference type="ChEBI" id="CHEBI:15378"/>
        <dbReference type="ChEBI" id="CHEBI:30013"/>
        <dbReference type="ChEBI" id="CHEBI:30616"/>
        <dbReference type="ChEBI" id="CHEBI:61977"/>
        <dbReference type="ChEBI" id="CHEBI:456216"/>
        <dbReference type="EC" id="2.7.11.1"/>
    </reaction>
</comment>
<feature type="domain" description="Protein kinase" evidence="10">
    <location>
        <begin position="32"/>
        <end position="361"/>
    </location>
</feature>
<protein>
    <recommendedName>
        <fullName evidence="1">non-specific serine/threonine protein kinase</fullName>
        <ecNumber evidence="1">2.7.11.1</ecNumber>
    </recommendedName>
</protein>
<dbReference type="SUPFAM" id="SSF56112">
    <property type="entry name" value="Protein kinase-like (PK-like)"/>
    <property type="match status" value="1"/>
</dbReference>
<keyword evidence="2" id="KW-0723">Serine/threonine-protein kinase</keyword>
<feature type="binding site" evidence="9">
    <location>
        <position position="61"/>
    </location>
    <ligand>
        <name>ATP</name>
        <dbReference type="ChEBI" id="CHEBI:30616"/>
    </ligand>
</feature>
<dbReference type="InterPro" id="IPR052239">
    <property type="entry name" value="Ser/Thr-specific_kinases"/>
</dbReference>
<evidence type="ECO:0000256" key="3">
    <source>
        <dbReference type="ARBA" id="ARBA00022679"/>
    </source>
</evidence>
<dbReference type="GO" id="GO:0004674">
    <property type="term" value="F:protein serine/threonine kinase activity"/>
    <property type="evidence" value="ECO:0007669"/>
    <property type="project" value="UniProtKB-KW"/>
</dbReference>
<comment type="catalytic activity">
    <reaction evidence="8">
        <text>L-seryl-[protein] + ATP = O-phospho-L-seryl-[protein] + ADP + H(+)</text>
        <dbReference type="Rhea" id="RHEA:17989"/>
        <dbReference type="Rhea" id="RHEA-COMP:9863"/>
        <dbReference type="Rhea" id="RHEA-COMP:11604"/>
        <dbReference type="ChEBI" id="CHEBI:15378"/>
        <dbReference type="ChEBI" id="CHEBI:29999"/>
        <dbReference type="ChEBI" id="CHEBI:30616"/>
        <dbReference type="ChEBI" id="CHEBI:83421"/>
        <dbReference type="ChEBI" id="CHEBI:456216"/>
        <dbReference type="EC" id="2.7.11.1"/>
    </reaction>
</comment>
<dbReference type="EC" id="2.7.11.1" evidence="1"/>
<evidence type="ECO:0000256" key="8">
    <source>
        <dbReference type="ARBA" id="ARBA00048679"/>
    </source>
</evidence>
<evidence type="ECO:0000256" key="1">
    <source>
        <dbReference type="ARBA" id="ARBA00012513"/>
    </source>
</evidence>
<keyword evidence="4 9" id="KW-0547">Nucleotide-binding</keyword>
<keyword evidence="12" id="KW-1185">Reference proteome</keyword>
<sequence length="368" mass="40127">MAQYALDFLLSLTSCFNCFPSNPTLSLNGHPYKILRLLGEGGFSLVYLVQSDRTGTLYALKKIKCPFGKESLDVAMREVEAYKLFGNASRNLIKMEDWQVVEDKGGFGGTVFGGEEGGQGGGKSVLILLPYYQRGNLQDLINANLINKVSFPEKELLQLFEGVCDGVAVLHGVGGQVDAGEEQDEESGRLVRGGENVASSSSGGRKAWAHRDIKPGNIMISSTGSDPIVMDFGSLQPSPIAIPNRTVALQQQDIAAEHSTLPYRAPELFDVKTDSELDTKVDIWSLGCTLFAAIYGQSPFELEAEEGGGNLNLAICGGNYRFPQNRNVSEGTKEVIKKCLTVEPSERPDILELKKLIKKALKRLEEEE</sequence>
<reference evidence="11 12" key="1">
    <citation type="journal article" date="2018" name="Nat. Ecol. Evol.">
        <title>Pezizomycetes genomes reveal the molecular basis of ectomycorrhizal truffle lifestyle.</title>
        <authorList>
            <person name="Murat C."/>
            <person name="Payen T."/>
            <person name="Noel B."/>
            <person name="Kuo A."/>
            <person name="Morin E."/>
            <person name="Chen J."/>
            <person name="Kohler A."/>
            <person name="Krizsan K."/>
            <person name="Balestrini R."/>
            <person name="Da Silva C."/>
            <person name="Montanini B."/>
            <person name="Hainaut M."/>
            <person name="Levati E."/>
            <person name="Barry K.W."/>
            <person name="Belfiori B."/>
            <person name="Cichocki N."/>
            <person name="Clum A."/>
            <person name="Dockter R.B."/>
            <person name="Fauchery L."/>
            <person name="Guy J."/>
            <person name="Iotti M."/>
            <person name="Le Tacon F."/>
            <person name="Lindquist E.A."/>
            <person name="Lipzen A."/>
            <person name="Malagnac F."/>
            <person name="Mello A."/>
            <person name="Molinier V."/>
            <person name="Miyauchi S."/>
            <person name="Poulain J."/>
            <person name="Riccioni C."/>
            <person name="Rubini A."/>
            <person name="Sitrit Y."/>
            <person name="Splivallo R."/>
            <person name="Traeger S."/>
            <person name="Wang M."/>
            <person name="Zifcakova L."/>
            <person name="Wipf D."/>
            <person name="Zambonelli A."/>
            <person name="Paolocci F."/>
            <person name="Nowrousian M."/>
            <person name="Ottonello S."/>
            <person name="Baldrian P."/>
            <person name="Spatafora J.W."/>
            <person name="Henrissat B."/>
            <person name="Nagy L.G."/>
            <person name="Aury J.M."/>
            <person name="Wincker P."/>
            <person name="Grigoriev I.V."/>
            <person name="Bonfante P."/>
            <person name="Martin F.M."/>
        </authorList>
    </citation>
    <scope>NUCLEOTIDE SEQUENCE [LARGE SCALE GENOMIC DNA]</scope>
    <source>
        <strain evidence="11 12">RN42</strain>
    </source>
</reference>
<dbReference type="Gene3D" id="1.10.510.10">
    <property type="entry name" value="Transferase(Phosphotransferase) domain 1"/>
    <property type="match status" value="2"/>
</dbReference>
<dbReference type="PANTHER" id="PTHR45998:SF2">
    <property type="entry name" value="SERINE_THREONINE-PROTEIN KINASE 16"/>
    <property type="match status" value="1"/>
</dbReference>
<dbReference type="AlphaFoldDB" id="A0A3N4HZD4"/>
<evidence type="ECO:0000256" key="2">
    <source>
        <dbReference type="ARBA" id="ARBA00022527"/>
    </source>
</evidence>
<accession>A0A3N4HZD4</accession>
<keyword evidence="5 11" id="KW-0418">Kinase</keyword>